<feature type="domain" description="Cytochrome c" evidence="11">
    <location>
        <begin position="24"/>
        <end position="109"/>
    </location>
</feature>
<evidence type="ECO:0000313" key="12">
    <source>
        <dbReference type="EMBL" id="RLV58069.1"/>
    </source>
</evidence>
<feature type="chain" id="PRO_5018137452" evidence="10">
    <location>
        <begin position="22"/>
        <end position="208"/>
    </location>
</feature>
<dbReference type="Gene3D" id="1.10.760.10">
    <property type="entry name" value="Cytochrome c-like domain"/>
    <property type="match status" value="2"/>
</dbReference>
<keyword evidence="10" id="KW-0732">Signal</keyword>
<dbReference type="PROSITE" id="PS51007">
    <property type="entry name" value="CYTC"/>
    <property type="match status" value="2"/>
</dbReference>
<dbReference type="PANTHER" id="PTHR33751">
    <property type="entry name" value="CBB3-TYPE CYTOCHROME C OXIDASE SUBUNIT FIXP"/>
    <property type="match status" value="1"/>
</dbReference>
<proteinExistence type="predicted"/>
<evidence type="ECO:0000256" key="1">
    <source>
        <dbReference type="ARBA" id="ARBA00004418"/>
    </source>
</evidence>
<feature type="domain" description="Cytochrome c" evidence="11">
    <location>
        <begin position="117"/>
        <end position="208"/>
    </location>
</feature>
<dbReference type="AlphaFoldDB" id="A0A3L8PTB4"/>
<keyword evidence="7 9" id="KW-0408">Iron</keyword>
<keyword evidence="13" id="KW-1185">Reference proteome</keyword>
<accession>A0A3L8PTB4</accession>
<feature type="binding site" description="axial binding residue" evidence="9">
    <location>
        <position position="40"/>
    </location>
    <ligand>
        <name>heme c</name>
        <dbReference type="ChEBI" id="CHEBI:61717"/>
        <label>1</label>
    </ligand>
    <ligandPart>
        <name>Fe</name>
        <dbReference type="ChEBI" id="CHEBI:18248"/>
    </ligandPart>
</feature>
<evidence type="ECO:0000256" key="10">
    <source>
        <dbReference type="SAM" id="SignalP"/>
    </source>
</evidence>
<feature type="signal peptide" evidence="10">
    <location>
        <begin position="1"/>
        <end position="21"/>
    </location>
</feature>
<evidence type="ECO:0000256" key="2">
    <source>
        <dbReference type="ARBA" id="ARBA00022448"/>
    </source>
</evidence>
<comment type="caution">
    <text evidence="12">The sequence shown here is derived from an EMBL/GenBank/DDBJ whole genome shotgun (WGS) entry which is preliminary data.</text>
</comment>
<feature type="binding site" description="covalent" evidence="8">
    <location>
        <position position="39"/>
    </location>
    <ligand>
        <name>heme c</name>
        <dbReference type="ChEBI" id="CHEBI:61717"/>
        <label>1</label>
    </ligand>
</feature>
<keyword evidence="2" id="KW-0813">Transport</keyword>
<evidence type="ECO:0000256" key="3">
    <source>
        <dbReference type="ARBA" id="ARBA00022617"/>
    </source>
</evidence>
<protein>
    <submittedName>
        <fullName evidence="12">Cytochrome c4</fullName>
    </submittedName>
</protein>
<evidence type="ECO:0000313" key="13">
    <source>
        <dbReference type="Proteomes" id="UP000281474"/>
    </source>
</evidence>
<name>A0A3L8PTB4_9GAMM</name>
<feature type="binding site" description="axial binding residue" evidence="9">
    <location>
        <position position="142"/>
    </location>
    <ligand>
        <name>heme c</name>
        <dbReference type="ChEBI" id="CHEBI:61717"/>
        <label>2</label>
    </ligand>
    <ligandPart>
        <name>Fe</name>
        <dbReference type="ChEBI" id="CHEBI:18248"/>
    </ligandPart>
</feature>
<keyword evidence="3 8" id="KW-0349">Heme</keyword>
<evidence type="ECO:0000256" key="5">
    <source>
        <dbReference type="ARBA" id="ARBA00022764"/>
    </source>
</evidence>
<gene>
    <name evidence="12" type="ORF">D5018_19210</name>
</gene>
<evidence type="ECO:0000256" key="4">
    <source>
        <dbReference type="ARBA" id="ARBA00022723"/>
    </source>
</evidence>
<feature type="binding site" description="axial binding residue" evidence="9">
    <location>
        <position position="185"/>
    </location>
    <ligand>
        <name>heme c</name>
        <dbReference type="ChEBI" id="CHEBI:61717"/>
        <label>2</label>
    </ligand>
    <ligandPart>
        <name>Fe</name>
        <dbReference type="ChEBI" id="CHEBI:18248"/>
    </ligandPart>
</feature>
<dbReference type="GO" id="GO:0009055">
    <property type="term" value="F:electron transfer activity"/>
    <property type="evidence" value="ECO:0007669"/>
    <property type="project" value="InterPro"/>
</dbReference>
<keyword evidence="5" id="KW-0574">Periplasm</keyword>
<dbReference type="InterPro" id="IPR024167">
    <property type="entry name" value="Cytochrome_c4-like"/>
</dbReference>
<dbReference type="PANTHER" id="PTHR33751:SF9">
    <property type="entry name" value="CYTOCHROME C4"/>
    <property type="match status" value="1"/>
</dbReference>
<dbReference type="EMBL" id="QZEI01000101">
    <property type="protein sequence ID" value="RLV58069.1"/>
    <property type="molecule type" value="Genomic_DNA"/>
</dbReference>
<dbReference type="Pfam" id="PF00034">
    <property type="entry name" value="Cytochrom_C"/>
    <property type="match status" value="2"/>
</dbReference>
<dbReference type="InterPro" id="IPR036909">
    <property type="entry name" value="Cyt_c-like_dom_sf"/>
</dbReference>
<feature type="binding site" description="axial binding residue" evidence="9">
    <location>
        <position position="86"/>
    </location>
    <ligand>
        <name>heme c</name>
        <dbReference type="ChEBI" id="CHEBI:61717"/>
        <label>1</label>
    </ligand>
    <ligandPart>
        <name>Fe</name>
        <dbReference type="ChEBI" id="CHEBI:18248"/>
    </ligandPart>
</feature>
<dbReference type="InterPro" id="IPR050597">
    <property type="entry name" value="Cytochrome_c_Oxidase_Subunit"/>
</dbReference>
<dbReference type="GO" id="GO:0042597">
    <property type="term" value="C:periplasmic space"/>
    <property type="evidence" value="ECO:0007669"/>
    <property type="project" value="UniProtKB-SubCell"/>
</dbReference>
<dbReference type="GO" id="GO:0005506">
    <property type="term" value="F:iron ion binding"/>
    <property type="evidence" value="ECO:0007669"/>
    <property type="project" value="InterPro"/>
</dbReference>
<feature type="binding site" description="covalent" evidence="8">
    <location>
        <position position="36"/>
    </location>
    <ligand>
        <name>heme c</name>
        <dbReference type="ChEBI" id="CHEBI:61717"/>
        <label>1</label>
    </ligand>
</feature>
<keyword evidence="4 9" id="KW-0479">Metal-binding</keyword>
<comment type="subcellular location">
    <subcellularLocation>
        <location evidence="1">Periplasm</location>
    </subcellularLocation>
</comment>
<evidence type="ECO:0000256" key="6">
    <source>
        <dbReference type="ARBA" id="ARBA00022982"/>
    </source>
</evidence>
<dbReference type="SUPFAM" id="SSF46626">
    <property type="entry name" value="Cytochrome c"/>
    <property type="match status" value="2"/>
</dbReference>
<dbReference type="OrthoDB" id="9773456at2"/>
<dbReference type="PIRSF" id="PIRSF000005">
    <property type="entry name" value="Cytochrome_c4"/>
    <property type="match status" value="1"/>
</dbReference>
<evidence type="ECO:0000256" key="9">
    <source>
        <dbReference type="PIRSR" id="PIRSR000005-2"/>
    </source>
</evidence>
<reference evidence="12 13" key="1">
    <citation type="submission" date="2018-09" db="EMBL/GenBank/DDBJ databases">
        <title>Phylogeny of the Shewanellaceae, and recommendation for two new genera, Pseudoshewanella and Parashewanella.</title>
        <authorList>
            <person name="Wang G."/>
        </authorList>
    </citation>
    <scope>NUCLEOTIDE SEQUENCE [LARGE SCALE GENOMIC DNA]</scope>
    <source>
        <strain evidence="12 13">C51</strain>
    </source>
</reference>
<sequence>MKKLALVLSVIIAAISAPAFSAEGNAEAGKTKAMLCAACHGVDGNSLVPMYPKLADQHAEYLAKQLHDFKKGSASAGKEGRFDPIMAGFVATLNDQDIADLSAYFASQKSKPVAVADVPAAGKMLYEAGDAKKGITACMACHGPQGKGMGMAGFPHLASQQPDYIKSQLMKFRSKSRHNDLNGMMQDVAAKLTDADIDALSKYIASLK</sequence>
<dbReference type="InterPro" id="IPR009056">
    <property type="entry name" value="Cyt_c-like_dom"/>
</dbReference>
<comment type="PTM">
    <text evidence="8">Binds 2 heme c groups covalently per subunit.</text>
</comment>
<evidence type="ECO:0000256" key="8">
    <source>
        <dbReference type="PIRSR" id="PIRSR000005-1"/>
    </source>
</evidence>
<feature type="binding site" description="covalent" evidence="8">
    <location>
        <position position="141"/>
    </location>
    <ligand>
        <name>heme c</name>
        <dbReference type="ChEBI" id="CHEBI:61717"/>
        <label>2</label>
    </ligand>
</feature>
<dbReference type="RefSeq" id="WP_121840603.1">
    <property type="nucleotide sequence ID" value="NZ_ML014850.1"/>
</dbReference>
<feature type="binding site" description="covalent" evidence="8">
    <location>
        <position position="138"/>
    </location>
    <ligand>
        <name>heme c</name>
        <dbReference type="ChEBI" id="CHEBI:61717"/>
        <label>2</label>
    </ligand>
</feature>
<evidence type="ECO:0000256" key="7">
    <source>
        <dbReference type="ARBA" id="ARBA00023004"/>
    </source>
</evidence>
<keyword evidence="6" id="KW-0249">Electron transport</keyword>
<organism evidence="12 13">
    <name type="scientific">Parashewanella curva</name>
    <dbReference type="NCBI Taxonomy" id="2338552"/>
    <lineage>
        <taxon>Bacteria</taxon>
        <taxon>Pseudomonadati</taxon>
        <taxon>Pseudomonadota</taxon>
        <taxon>Gammaproteobacteria</taxon>
        <taxon>Alteromonadales</taxon>
        <taxon>Shewanellaceae</taxon>
        <taxon>Parashewanella</taxon>
    </lineage>
</organism>
<dbReference type="Proteomes" id="UP000281474">
    <property type="component" value="Unassembled WGS sequence"/>
</dbReference>
<evidence type="ECO:0000259" key="11">
    <source>
        <dbReference type="PROSITE" id="PS51007"/>
    </source>
</evidence>
<dbReference type="GO" id="GO:0020037">
    <property type="term" value="F:heme binding"/>
    <property type="evidence" value="ECO:0007669"/>
    <property type="project" value="InterPro"/>
</dbReference>